<dbReference type="Proteomes" id="UP000033475">
    <property type="component" value="Unassembled WGS sequence"/>
</dbReference>
<evidence type="ECO:0000256" key="1">
    <source>
        <dbReference type="SAM" id="Coils"/>
    </source>
</evidence>
<dbReference type="PATRIC" id="fig|1359196.3.peg.276"/>
<keyword evidence="2" id="KW-0808">Transferase</keyword>
<dbReference type="EMBL" id="LANQ01000001">
    <property type="protein sequence ID" value="KJV57925.1"/>
    <property type="molecule type" value="Genomic_DNA"/>
</dbReference>
<dbReference type="GO" id="GO:0032259">
    <property type="term" value="P:methylation"/>
    <property type="evidence" value="ECO:0007669"/>
    <property type="project" value="UniProtKB-KW"/>
</dbReference>
<organism evidence="2 3">
    <name type="scientific">Rickettsia felis str. Pedreira</name>
    <dbReference type="NCBI Taxonomy" id="1359196"/>
    <lineage>
        <taxon>Bacteria</taxon>
        <taxon>Pseudomonadati</taxon>
        <taxon>Pseudomonadota</taxon>
        <taxon>Alphaproteobacteria</taxon>
        <taxon>Rickettsiales</taxon>
        <taxon>Rickettsiaceae</taxon>
        <taxon>Rickettsieae</taxon>
        <taxon>Rickettsia</taxon>
        <taxon>spotted fever group</taxon>
    </lineage>
</organism>
<sequence>MQFQDILKQLLQARDALKNSEEKNLNCEIKLNNTVTELNHALEEIKILKNKLIISEEEKSIFLKLYRKFKQ</sequence>
<comment type="caution">
    <text evidence="2">The sequence shown here is derived from an EMBL/GenBank/DDBJ whole genome shotgun (WGS) entry which is preliminary data.</text>
</comment>
<keyword evidence="1" id="KW-0175">Coiled coil</keyword>
<evidence type="ECO:0000313" key="3">
    <source>
        <dbReference type="Proteomes" id="UP000033475"/>
    </source>
</evidence>
<dbReference type="AlphaFoldDB" id="A0A0F3MQ98"/>
<dbReference type="GO" id="GO:0008168">
    <property type="term" value="F:methyltransferase activity"/>
    <property type="evidence" value="ECO:0007669"/>
    <property type="project" value="UniProtKB-KW"/>
</dbReference>
<feature type="coiled-coil region" evidence="1">
    <location>
        <begin position="3"/>
        <end position="58"/>
    </location>
</feature>
<proteinExistence type="predicted"/>
<keyword evidence="2" id="KW-0489">Methyltransferase</keyword>
<name>A0A0F3MQ98_RICFI</name>
<evidence type="ECO:0000313" key="2">
    <source>
        <dbReference type="EMBL" id="KJV57925.1"/>
    </source>
</evidence>
<protein>
    <submittedName>
        <fullName evidence="2">Methyltransferase domain protein</fullName>
    </submittedName>
</protein>
<reference evidence="2 3" key="1">
    <citation type="submission" date="2015-01" db="EMBL/GenBank/DDBJ databases">
        <title>Genome Sequencing of Rickettsiales.</title>
        <authorList>
            <person name="Daugherty S.C."/>
            <person name="Su Q."/>
            <person name="Abolude K."/>
            <person name="Beier-Sexton M."/>
            <person name="Carlyon J.A."/>
            <person name="Carter R."/>
            <person name="Day N.P."/>
            <person name="Dumler S.J."/>
            <person name="Dyachenko V."/>
            <person name="Godinez A."/>
            <person name="Kurtti T.J."/>
            <person name="Lichay M."/>
            <person name="Mullins K.E."/>
            <person name="Ott S."/>
            <person name="Pappas-Brown V."/>
            <person name="Paris D.H."/>
            <person name="Patel P."/>
            <person name="Richards A.L."/>
            <person name="Sadzewicz L."/>
            <person name="Sears K."/>
            <person name="Seidman D."/>
            <person name="Sengamalay N."/>
            <person name="Stenos J."/>
            <person name="Tallon L.J."/>
            <person name="Vincent G."/>
            <person name="Fraser C.M."/>
            <person name="Munderloh U."/>
            <person name="Dunning-Hotopp J.C."/>
        </authorList>
    </citation>
    <scope>NUCLEOTIDE SEQUENCE [LARGE SCALE GENOMIC DNA]</scope>
    <source>
        <strain evidence="2 3">Pedreira</strain>
    </source>
</reference>
<gene>
    <name evidence="2" type="ORF">RFEPED_0296</name>
</gene>
<dbReference type="RefSeq" id="WP_175265457.1">
    <property type="nucleotide sequence ID" value="NZ_LANQ01000001.1"/>
</dbReference>
<accession>A0A0F3MQ98</accession>